<dbReference type="Proteomes" id="UP000034947">
    <property type="component" value="Unassembled WGS sequence"/>
</dbReference>
<evidence type="ECO:0000256" key="4">
    <source>
        <dbReference type="ARBA" id="ARBA00022448"/>
    </source>
</evidence>
<dbReference type="Gene3D" id="1.10.10.570">
    <property type="entry name" value="Winged helix' DNA-binding domain. Chain C. Domain 1"/>
    <property type="match status" value="1"/>
</dbReference>
<evidence type="ECO:0000256" key="3">
    <source>
        <dbReference type="ARBA" id="ARBA00017934"/>
    </source>
</evidence>
<evidence type="ECO:0000256" key="2">
    <source>
        <dbReference type="ARBA" id="ARBA00009674"/>
    </source>
</evidence>
<dbReference type="InterPro" id="IPR008570">
    <property type="entry name" value="ESCRT-II_cplx_Vps25-sub"/>
</dbReference>
<dbReference type="OrthoDB" id="245150at2759"/>
<dbReference type="InterPro" id="IPR014041">
    <property type="entry name" value="ESCRT-II_cplx_Vps25-sub_N"/>
</dbReference>
<evidence type="ECO:0000313" key="8">
    <source>
        <dbReference type="EMBL" id="KKK18852.1"/>
    </source>
</evidence>
<keyword evidence="6" id="KW-0653">Protein transport</keyword>
<dbReference type="FunFam" id="1.10.10.10:FF:000141">
    <property type="entry name" value="vacuolar protein-sorting-associated protein 25"/>
    <property type="match status" value="1"/>
</dbReference>
<keyword evidence="4" id="KW-0813">Transport</keyword>
<evidence type="ECO:0000256" key="7">
    <source>
        <dbReference type="ARBA" id="ARBA00030094"/>
    </source>
</evidence>
<dbReference type="PANTHER" id="PTHR13149:SF0">
    <property type="entry name" value="VACUOLAR PROTEIN-SORTING-ASSOCIATED PROTEIN 25"/>
    <property type="match status" value="1"/>
</dbReference>
<dbReference type="GO" id="GO:0016236">
    <property type="term" value="P:macroautophagy"/>
    <property type="evidence" value="ECO:0007669"/>
    <property type="project" value="UniProtKB-ARBA"/>
</dbReference>
<reference evidence="8 9" key="1">
    <citation type="submission" date="2015-02" db="EMBL/GenBank/DDBJ databases">
        <title>Draft Genome Sequences of Two Closely-Related Aflatoxigenic Aspergillus Species Obtained from the Cote d'Ivoire.</title>
        <authorList>
            <person name="Moore G.G."/>
            <person name="Beltz S.B."/>
            <person name="Mack B.M."/>
        </authorList>
    </citation>
    <scope>NUCLEOTIDE SEQUENCE [LARGE SCALE GENOMIC DNA]</scope>
    <source>
        <strain evidence="8 9">SRRC1432</strain>
    </source>
</reference>
<gene>
    <name evidence="8" type="ORF">AOCH_003496</name>
</gene>
<keyword evidence="5" id="KW-0963">Cytoplasm</keyword>
<evidence type="ECO:0000256" key="5">
    <source>
        <dbReference type="ARBA" id="ARBA00022490"/>
    </source>
</evidence>
<dbReference type="VEuPathDB" id="FungiDB:P175DRAFT_0511773"/>
<protein>
    <recommendedName>
        <fullName evidence="3">Vacuolar protein-sorting-associated protein 25</fullName>
    </recommendedName>
    <alternativeName>
        <fullName evidence="7">ESCRT-II complex subunit VPS25</fullName>
    </alternativeName>
</protein>
<comment type="caution">
    <text evidence="8">The sequence shown here is derived from an EMBL/GenBank/DDBJ whole genome shotgun (WGS) entry which is preliminary data.</text>
</comment>
<sequence length="237" mass="26809">MCGGPEVRSVLRTNLTQPSGTETRQPTSPFFSPVLTTSLEQSLILVKMSTTLESIPPFKYPRAYTFPAFFSLQPNSTTRQNQMNQWSDLIQSWCRHHRMFKLSLAEAVASPLFYNSKLHKQLNLADARTVLDWMAKGSEEGGGGKRAEWIDGANKSTAWIWWKRPEEWAGIMVDWVESTGQKNIVLTVYELLEGEATTSQEWHGMDVDVMLRSLNVLVKQGKAQVFGSEGQEGVKFF</sequence>
<dbReference type="AlphaFoldDB" id="A0A0F8X5J3"/>
<dbReference type="InterPro" id="IPR036390">
    <property type="entry name" value="WH_DNA-bd_sf"/>
</dbReference>
<comment type="similarity">
    <text evidence="2">Belongs to the VPS25 family.</text>
</comment>
<dbReference type="SUPFAM" id="SSF46785">
    <property type="entry name" value="Winged helix' DNA-binding domain"/>
    <property type="match status" value="2"/>
</dbReference>
<dbReference type="EMBL" id="JYKN01001822">
    <property type="protein sequence ID" value="KKK18852.1"/>
    <property type="molecule type" value="Genomic_DNA"/>
</dbReference>
<dbReference type="GO" id="GO:0043328">
    <property type="term" value="P:protein transport to vacuole involved in ubiquitin-dependent protein catabolic process via the multivesicular body sorting pathway"/>
    <property type="evidence" value="ECO:0007669"/>
    <property type="project" value="TreeGrafter"/>
</dbReference>
<comment type="subcellular location">
    <subcellularLocation>
        <location evidence="1">Cytoplasm</location>
    </subcellularLocation>
</comment>
<organism evidence="8 9">
    <name type="scientific">Aspergillus ochraceoroseus</name>
    <dbReference type="NCBI Taxonomy" id="138278"/>
    <lineage>
        <taxon>Eukaryota</taxon>
        <taxon>Fungi</taxon>
        <taxon>Dikarya</taxon>
        <taxon>Ascomycota</taxon>
        <taxon>Pezizomycotina</taxon>
        <taxon>Eurotiomycetes</taxon>
        <taxon>Eurotiomycetidae</taxon>
        <taxon>Eurotiales</taxon>
        <taxon>Aspergillaceae</taxon>
        <taxon>Aspergillus</taxon>
        <taxon>Aspergillus subgen. Nidulantes</taxon>
    </lineage>
</organism>
<evidence type="ECO:0000256" key="1">
    <source>
        <dbReference type="ARBA" id="ARBA00004496"/>
    </source>
</evidence>
<evidence type="ECO:0000256" key="6">
    <source>
        <dbReference type="ARBA" id="ARBA00022927"/>
    </source>
</evidence>
<dbReference type="GO" id="GO:0042803">
    <property type="term" value="F:protein homodimerization activity"/>
    <property type="evidence" value="ECO:0007669"/>
    <property type="project" value="TreeGrafter"/>
</dbReference>
<evidence type="ECO:0000313" key="9">
    <source>
        <dbReference type="Proteomes" id="UP000034947"/>
    </source>
</evidence>
<dbReference type="Gene3D" id="1.10.10.10">
    <property type="entry name" value="Winged helix-like DNA-binding domain superfamily/Winged helix DNA-binding domain"/>
    <property type="match status" value="1"/>
</dbReference>
<proteinExistence type="inferred from homology"/>
<dbReference type="GO" id="GO:0000814">
    <property type="term" value="C:ESCRT II complex"/>
    <property type="evidence" value="ECO:0007669"/>
    <property type="project" value="InterPro"/>
</dbReference>
<keyword evidence="9" id="KW-1185">Reference proteome</keyword>
<dbReference type="InterPro" id="IPR036388">
    <property type="entry name" value="WH-like_DNA-bd_sf"/>
</dbReference>
<dbReference type="GO" id="GO:0005198">
    <property type="term" value="F:structural molecule activity"/>
    <property type="evidence" value="ECO:0007669"/>
    <property type="project" value="TreeGrafter"/>
</dbReference>
<dbReference type="Pfam" id="PF05871">
    <property type="entry name" value="ESCRT-II"/>
    <property type="match status" value="1"/>
</dbReference>
<accession>A0A0F8X5J3</accession>
<name>A0A0F8X5J3_9EURO</name>
<dbReference type="PANTHER" id="PTHR13149">
    <property type="entry name" value="VACUOLAR PROTEIN SORTING-ASSOCIATED PROTEIN VPS25"/>
    <property type="match status" value="1"/>
</dbReference>
<dbReference type="FunFam" id="1.10.10.570:FF:000003">
    <property type="entry name" value="Vacuolar protein-sorting-associated protein 25"/>
    <property type="match status" value="1"/>
</dbReference>